<dbReference type="EMBL" id="MW117965">
    <property type="protein sequence ID" value="QPB07851.1"/>
    <property type="molecule type" value="Genomic_DNA"/>
</dbReference>
<dbReference type="GeneID" id="77946547"/>
<evidence type="ECO:0000313" key="1">
    <source>
        <dbReference type="EMBL" id="QPB07851.1"/>
    </source>
</evidence>
<accession>A0A873WJP2</accession>
<proteinExistence type="predicted"/>
<dbReference type="RefSeq" id="YP_010670342.1">
    <property type="nucleotide sequence ID" value="NC_070964.1"/>
</dbReference>
<organism evidence="1 2">
    <name type="scientific">Synechococcus phage S-H38</name>
    <dbReference type="NCBI Taxonomy" id="2783673"/>
    <lineage>
        <taxon>Viruses</taxon>
        <taxon>Duplodnaviria</taxon>
        <taxon>Heunggongvirae</taxon>
        <taxon>Uroviricota</taxon>
        <taxon>Caudoviricetes</taxon>
        <taxon>Pantevenvirales</taxon>
        <taxon>Kyanoviridae</taxon>
        <taxon>Yellowseavirus</taxon>
        <taxon>Yellowseavirus thirtyeight</taxon>
    </lineage>
</organism>
<name>A0A873WJP2_9CAUD</name>
<keyword evidence="2" id="KW-1185">Reference proteome</keyword>
<dbReference type="KEGG" id="vg:77946547"/>
<protein>
    <submittedName>
        <fullName evidence="1">Uncharacterized protein</fullName>
    </submittedName>
</protein>
<sequence length="112" mass="12729">MIDTVKYQLDRAEDALRTALTLGATKEDPYLLKQIAETITTIDRFKTNWRYNQVEDTKEDDTISFTTSLDGPDKVMDYYDPDYNINPMFSAYSPDTISFGNGTSSADIITFS</sequence>
<evidence type="ECO:0000313" key="2">
    <source>
        <dbReference type="Proteomes" id="UP000663144"/>
    </source>
</evidence>
<dbReference type="Proteomes" id="UP000663144">
    <property type="component" value="Segment"/>
</dbReference>
<reference evidence="1" key="1">
    <citation type="submission" date="2020-10" db="EMBL/GenBank/DDBJ databases">
        <title>The Isolation and Genome Sequence of a Novel Cyanophage S-H38 from the Yellow Sea, China.</title>
        <authorList>
            <person name="Jiang T."/>
        </authorList>
    </citation>
    <scope>NUCLEOTIDE SEQUENCE</scope>
</reference>